<evidence type="ECO:0000256" key="1">
    <source>
        <dbReference type="SAM" id="SignalP"/>
    </source>
</evidence>
<sequence>MPHPCFHLVNILLVLNTIYWPSFSRRETENSSISRLLSVVLSSLLLRNKYLRVLL</sequence>
<evidence type="ECO:0000313" key="2">
    <source>
        <dbReference type="EnsemblPlants" id="KQL23799"/>
    </source>
</evidence>
<proteinExistence type="predicted"/>
<dbReference type="Proteomes" id="UP000004995">
    <property type="component" value="Unassembled WGS sequence"/>
</dbReference>
<evidence type="ECO:0000313" key="3">
    <source>
        <dbReference type="Proteomes" id="UP000004995"/>
    </source>
</evidence>
<protein>
    <submittedName>
        <fullName evidence="2">Uncharacterized protein</fullName>
    </submittedName>
</protein>
<dbReference type="EMBL" id="AGNK02000931">
    <property type="status" value="NOT_ANNOTATED_CDS"/>
    <property type="molecule type" value="Genomic_DNA"/>
</dbReference>
<organism evidence="2 3">
    <name type="scientific">Setaria italica</name>
    <name type="common">Foxtail millet</name>
    <name type="synonym">Panicum italicum</name>
    <dbReference type="NCBI Taxonomy" id="4555"/>
    <lineage>
        <taxon>Eukaryota</taxon>
        <taxon>Viridiplantae</taxon>
        <taxon>Streptophyta</taxon>
        <taxon>Embryophyta</taxon>
        <taxon>Tracheophyta</taxon>
        <taxon>Spermatophyta</taxon>
        <taxon>Magnoliopsida</taxon>
        <taxon>Liliopsida</taxon>
        <taxon>Poales</taxon>
        <taxon>Poaceae</taxon>
        <taxon>PACMAD clade</taxon>
        <taxon>Panicoideae</taxon>
        <taxon>Panicodae</taxon>
        <taxon>Paniceae</taxon>
        <taxon>Cenchrinae</taxon>
        <taxon>Setaria</taxon>
    </lineage>
</organism>
<feature type="signal peptide" evidence="1">
    <location>
        <begin position="1"/>
        <end position="24"/>
    </location>
</feature>
<dbReference type="Gramene" id="KQL23799">
    <property type="protein sequence ID" value="KQL23799"/>
    <property type="gene ID" value="SETIT_031826mg"/>
</dbReference>
<dbReference type="AlphaFoldDB" id="K3ZYZ4"/>
<dbReference type="HOGENOM" id="CLU_3035946_0_0_1"/>
<dbReference type="EnsemblPlants" id="KQL23799">
    <property type="protein sequence ID" value="KQL23799"/>
    <property type="gene ID" value="SETIT_031826mg"/>
</dbReference>
<keyword evidence="1" id="KW-0732">Signal</keyword>
<dbReference type="InParanoid" id="K3ZYZ4"/>
<reference evidence="2" key="2">
    <citation type="submission" date="2018-08" db="UniProtKB">
        <authorList>
            <consortium name="EnsemblPlants"/>
        </authorList>
    </citation>
    <scope>IDENTIFICATION</scope>
    <source>
        <strain evidence="2">Yugu1</strain>
    </source>
</reference>
<feature type="chain" id="PRO_5010128384" evidence="1">
    <location>
        <begin position="25"/>
        <end position="55"/>
    </location>
</feature>
<keyword evidence="3" id="KW-1185">Reference proteome</keyword>
<reference evidence="3" key="1">
    <citation type="journal article" date="2012" name="Nat. Biotechnol.">
        <title>Reference genome sequence of the model plant Setaria.</title>
        <authorList>
            <person name="Bennetzen J.L."/>
            <person name="Schmutz J."/>
            <person name="Wang H."/>
            <person name="Percifield R."/>
            <person name="Hawkins J."/>
            <person name="Pontaroli A.C."/>
            <person name="Estep M."/>
            <person name="Feng L."/>
            <person name="Vaughn J.N."/>
            <person name="Grimwood J."/>
            <person name="Jenkins J."/>
            <person name="Barry K."/>
            <person name="Lindquist E."/>
            <person name="Hellsten U."/>
            <person name="Deshpande S."/>
            <person name="Wang X."/>
            <person name="Wu X."/>
            <person name="Mitros T."/>
            <person name="Triplett J."/>
            <person name="Yang X."/>
            <person name="Ye C.Y."/>
            <person name="Mauro-Herrera M."/>
            <person name="Wang L."/>
            <person name="Li P."/>
            <person name="Sharma M."/>
            <person name="Sharma R."/>
            <person name="Ronald P.C."/>
            <person name="Panaud O."/>
            <person name="Kellogg E.A."/>
            <person name="Brutnell T.P."/>
            <person name="Doust A.N."/>
            <person name="Tuskan G.A."/>
            <person name="Rokhsar D."/>
            <person name="Devos K.M."/>
        </authorList>
    </citation>
    <scope>NUCLEOTIDE SEQUENCE [LARGE SCALE GENOMIC DNA]</scope>
    <source>
        <strain evidence="3">cv. Yugu1</strain>
    </source>
</reference>
<accession>K3ZYZ4</accession>
<name>K3ZYZ4_SETIT</name>